<dbReference type="Proteomes" id="UP001198163">
    <property type="component" value="Unassembled WGS sequence"/>
</dbReference>
<dbReference type="PROSITE" id="PS51186">
    <property type="entry name" value="GNAT"/>
    <property type="match status" value="1"/>
</dbReference>
<evidence type="ECO:0000259" key="1">
    <source>
        <dbReference type="PROSITE" id="PS51186"/>
    </source>
</evidence>
<dbReference type="EMBL" id="JAINWA010000001">
    <property type="protein sequence ID" value="MCD1653110.1"/>
    <property type="molecule type" value="Genomic_DNA"/>
</dbReference>
<dbReference type="PANTHER" id="PTHR13355:SF11">
    <property type="entry name" value="GLUCOSAMINE 6-PHOSPHATE N-ACETYLTRANSFERASE"/>
    <property type="match status" value="1"/>
</dbReference>
<organism evidence="2 3">
    <name type="scientific">Teretinema zuelzerae</name>
    <dbReference type="NCBI Taxonomy" id="156"/>
    <lineage>
        <taxon>Bacteria</taxon>
        <taxon>Pseudomonadati</taxon>
        <taxon>Spirochaetota</taxon>
        <taxon>Spirochaetia</taxon>
        <taxon>Spirochaetales</taxon>
        <taxon>Treponemataceae</taxon>
        <taxon>Teretinema</taxon>
    </lineage>
</organism>
<dbReference type="PANTHER" id="PTHR13355">
    <property type="entry name" value="GLUCOSAMINE 6-PHOSPHATE N-ACETYLTRANSFERASE"/>
    <property type="match status" value="1"/>
</dbReference>
<keyword evidence="3" id="KW-1185">Reference proteome</keyword>
<name>A0AAE3JIH1_9SPIR</name>
<accession>A0AAE3JIH1</accession>
<dbReference type="AlphaFoldDB" id="A0AAE3JIH1"/>
<evidence type="ECO:0000313" key="3">
    <source>
        <dbReference type="Proteomes" id="UP001198163"/>
    </source>
</evidence>
<dbReference type="InterPro" id="IPR016181">
    <property type="entry name" value="Acyl_CoA_acyltransferase"/>
</dbReference>
<protein>
    <submittedName>
        <fullName evidence="2">GNAT family N-acetyltransferase</fullName>
    </submittedName>
</protein>
<evidence type="ECO:0000313" key="2">
    <source>
        <dbReference type="EMBL" id="MCD1653110.1"/>
    </source>
</evidence>
<comment type="caution">
    <text evidence="2">The sequence shown here is derived from an EMBL/GenBank/DDBJ whole genome shotgun (WGS) entry which is preliminary data.</text>
</comment>
<dbReference type="RefSeq" id="WP_230751999.1">
    <property type="nucleotide sequence ID" value="NZ_JAINWA010000001.1"/>
</dbReference>
<dbReference type="Gene3D" id="3.40.630.30">
    <property type="match status" value="1"/>
</dbReference>
<reference evidence="2" key="1">
    <citation type="submission" date="2021-08" db="EMBL/GenBank/DDBJ databases">
        <title>Comparative analyses of Brucepasteria parasyntrophica and Teretinema zuelzerae.</title>
        <authorList>
            <person name="Song Y."/>
            <person name="Brune A."/>
        </authorList>
    </citation>
    <scope>NUCLEOTIDE SEQUENCE</scope>
    <source>
        <strain evidence="2">DSM 1903</strain>
    </source>
</reference>
<dbReference type="InterPro" id="IPR039143">
    <property type="entry name" value="GNPNAT1-like"/>
</dbReference>
<dbReference type="InterPro" id="IPR000182">
    <property type="entry name" value="GNAT_dom"/>
</dbReference>
<dbReference type="CDD" id="cd04301">
    <property type="entry name" value="NAT_SF"/>
    <property type="match status" value="1"/>
</dbReference>
<dbReference type="SUPFAM" id="SSF55729">
    <property type="entry name" value="Acyl-CoA N-acyltransferases (Nat)"/>
    <property type="match status" value="1"/>
</dbReference>
<proteinExistence type="predicted"/>
<dbReference type="Pfam" id="PF00583">
    <property type="entry name" value="Acetyltransf_1"/>
    <property type="match status" value="1"/>
</dbReference>
<feature type="domain" description="N-acetyltransferase" evidence="1">
    <location>
        <begin position="1"/>
        <end position="146"/>
    </location>
</feature>
<sequence>MKVRKASINDLPKILDLYKELNPEDDELDLHNAEAIWKKSEFQHVLTYLVAIEDNEIVGTCNIAIIDNLTRSGRPYGIIENVITSIRHRRKGIGKILVENAVELAKANNCYKVVLLSSSKRIEAHQFYESLGFNGNSKKGFELRLL</sequence>
<gene>
    <name evidence="2" type="ORF">K7J14_00095</name>
</gene>
<dbReference type="GO" id="GO:0004343">
    <property type="term" value="F:glucosamine 6-phosphate N-acetyltransferase activity"/>
    <property type="evidence" value="ECO:0007669"/>
    <property type="project" value="TreeGrafter"/>
</dbReference>